<name>A0A3Q0JAW9_DIACI</name>
<feature type="non-terminal residue" evidence="3">
    <location>
        <position position="278"/>
    </location>
</feature>
<gene>
    <name evidence="3" type="primary">LOC103515692</name>
</gene>
<evidence type="ECO:0000313" key="3">
    <source>
        <dbReference type="RefSeq" id="XP_026684098.1"/>
    </source>
</evidence>
<dbReference type="RefSeq" id="XP_026684098.1">
    <property type="nucleotide sequence ID" value="XM_026828297.1"/>
</dbReference>
<dbReference type="Proteomes" id="UP000079169">
    <property type="component" value="Unplaced"/>
</dbReference>
<sequence length="278" mass="31583">MTSLAAEVKAKTSHWRLSRTRGFDQKRKARVFLNDPFENETDTISISMQDITPPGFNRRLRHGTDSSQDSGIHKDISTNELATSSSSEDSGTTTEHRWRVYQTCIDGEFIKLVGNIFGSNLVNKFKLEKPSAFIELLLNFESKKRSASNDRKQSSYGIFPPFSFIEFYKNNTGKEIGDAVKEFNREGISWSSQGMLKLSHSVMERLFQITLDKIVQVIQRVLFKRGLIEGTCNHGGLIGDAVKEFNREGISWSSQGMLKLSHSVMERLFQTTLDKILQ</sequence>
<dbReference type="PaxDb" id="121845-A0A3Q0JAW9"/>
<keyword evidence="2" id="KW-1185">Reference proteome</keyword>
<dbReference type="GeneID" id="103515692"/>
<feature type="region of interest" description="Disordered" evidence="1">
    <location>
        <begin position="54"/>
        <end position="94"/>
    </location>
</feature>
<organism evidence="2 3">
    <name type="scientific">Diaphorina citri</name>
    <name type="common">Asian citrus psyllid</name>
    <dbReference type="NCBI Taxonomy" id="121845"/>
    <lineage>
        <taxon>Eukaryota</taxon>
        <taxon>Metazoa</taxon>
        <taxon>Ecdysozoa</taxon>
        <taxon>Arthropoda</taxon>
        <taxon>Hexapoda</taxon>
        <taxon>Insecta</taxon>
        <taxon>Pterygota</taxon>
        <taxon>Neoptera</taxon>
        <taxon>Paraneoptera</taxon>
        <taxon>Hemiptera</taxon>
        <taxon>Sternorrhyncha</taxon>
        <taxon>Psylloidea</taxon>
        <taxon>Psyllidae</taxon>
        <taxon>Diaphorininae</taxon>
        <taxon>Diaphorina</taxon>
    </lineage>
</organism>
<protein>
    <submittedName>
        <fullName evidence="3">Uncharacterized protein LOC103515692</fullName>
    </submittedName>
</protein>
<evidence type="ECO:0000313" key="2">
    <source>
        <dbReference type="Proteomes" id="UP000079169"/>
    </source>
</evidence>
<proteinExistence type="predicted"/>
<dbReference type="AlphaFoldDB" id="A0A3Q0JAW9"/>
<reference evidence="3" key="1">
    <citation type="submission" date="2025-08" db="UniProtKB">
        <authorList>
            <consortium name="RefSeq"/>
        </authorList>
    </citation>
    <scope>IDENTIFICATION</scope>
</reference>
<dbReference type="PANTHER" id="PTHR14187">
    <property type="entry name" value="ALPHA KINASE/ELONGATION FACTOR 2 KINASE"/>
    <property type="match status" value="1"/>
</dbReference>
<accession>A0A3Q0JAW9</accession>
<evidence type="ECO:0000256" key="1">
    <source>
        <dbReference type="SAM" id="MobiDB-lite"/>
    </source>
</evidence>
<dbReference type="PANTHER" id="PTHR14187:SF46">
    <property type="entry name" value="HEAT SHOCK 70 KDA PROTEIN 12A"/>
    <property type="match status" value="1"/>
</dbReference>
<dbReference type="STRING" id="121845.A0A3Q0JAW9"/>
<dbReference type="KEGG" id="dci:103515692"/>
<feature type="compositionally biased region" description="Low complexity" evidence="1">
    <location>
        <begin position="83"/>
        <end position="93"/>
    </location>
</feature>